<gene>
    <name evidence="2" type="ORF">HNV28_14985</name>
</gene>
<feature type="compositionally biased region" description="Low complexity" evidence="1">
    <location>
        <begin position="1"/>
        <end position="19"/>
    </location>
</feature>
<dbReference type="EMBL" id="JABFNT010000042">
    <property type="protein sequence ID" value="NOJ79631.1"/>
    <property type="molecule type" value="Genomic_DNA"/>
</dbReference>
<proteinExistence type="predicted"/>
<dbReference type="Proteomes" id="UP000533080">
    <property type="component" value="Unassembled WGS sequence"/>
</dbReference>
<dbReference type="RefSeq" id="WP_171441885.1">
    <property type="nucleotide sequence ID" value="NZ_JABFNS010000025.1"/>
</dbReference>
<name>A0A7Y4MR41_MYXXA</name>
<comment type="caution">
    <text evidence="2">The sequence shown here is derived from an EMBL/GenBank/DDBJ whole genome shotgun (WGS) entry which is preliminary data.</text>
</comment>
<evidence type="ECO:0000256" key="1">
    <source>
        <dbReference type="SAM" id="MobiDB-lite"/>
    </source>
</evidence>
<protein>
    <submittedName>
        <fullName evidence="2">DUF1684 domain-containing protein</fullName>
    </submittedName>
</protein>
<dbReference type="AlphaFoldDB" id="A0A7Y4MR41"/>
<reference evidence="2 3" key="1">
    <citation type="submission" date="2020-05" db="EMBL/GenBank/DDBJ databases">
        <authorList>
            <person name="Whitworth D."/>
        </authorList>
    </citation>
    <scope>NUCLEOTIDE SEQUENCE [LARGE SCALE GENOMIC DNA]</scope>
    <source>
        <strain evidence="2 3">AM005</strain>
    </source>
</reference>
<evidence type="ECO:0000313" key="3">
    <source>
        <dbReference type="Proteomes" id="UP000533080"/>
    </source>
</evidence>
<dbReference type="Pfam" id="PF07920">
    <property type="entry name" value="DUF1684"/>
    <property type="match status" value="1"/>
</dbReference>
<dbReference type="InterPro" id="IPR012467">
    <property type="entry name" value="DUF1684"/>
</dbReference>
<evidence type="ECO:0000313" key="2">
    <source>
        <dbReference type="EMBL" id="NOJ79631.1"/>
    </source>
</evidence>
<feature type="region of interest" description="Disordered" evidence="1">
    <location>
        <begin position="1"/>
        <end position="23"/>
    </location>
</feature>
<sequence length="71" mass="8041">MQEATRPTATRPTARGASSRPRRLWGQVALHHNRAYSPTCAFSAYSLCPLPPRQNRLPLRVQTSEKRPQSQ</sequence>
<accession>A0A7Y4MR41</accession>
<organism evidence="2 3">
    <name type="scientific">Myxococcus xanthus</name>
    <dbReference type="NCBI Taxonomy" id="34"/>
    <lineage>
        <taxon>Bacteria</taxon>
        <taxon>Pseudomonadati</taxon>
        <taxon>Myxococcota</taxon>
        <taxon>Myxococcia</taxon>
        <taxon>Myxococcales</taxon>
        <taxon>Cystobacterineae</taxon>
        <taxon>Myxococcaceae</taxon>
        <taxon>Myxococcus</taxon>
    </lineage>
</organism>